<dbReference type="OrthoDB" id="1470350at2759"/>
<evidence type="ECO:0000256" key="4">
    <source>
        <dbReference type="ARBA" id="ARBA00022723"/>
    </source>
</evidence>
<dbReference type="PRINTS" id="PR00385">
    <property type="entry name" value="P450"/>
</dbReference>
<dbReference type="Pfam" id="PF00067">
    <property type="entry name" value="p450"/>
    <property type="match status" value="1"/>
</dbReference>
<dbReference type="CDD" id="cd11058">
    <property type="entry name" value="CYP60B-like"/>
    <property type="match status" value="1"/>
</dbReference>
<dbReference type="PANTHER" id="PTHR24305:SF210">
    <property type="entry name" value="CYTOCHROME P450 MONOOXYGENASE ASQL-RELATED"/>
    <property type="match status" value="1"/>
</dbReference>
<dbReference type="PRINTS" id="PR00463">
    <property type="entry name" value="EP450I"/>
</dbReference>
<dbReference type="GO" id="GO:0004497">
    <property type="term" value="F:monooxygenase activity"/>
    <property type="evidence" value="ECO:0007669"/>
    <property type="project" value="UniProtKB-KW"/>
</dbReference>
<keyword evidence="3 6" id="KW-0349">Heme</keyword>
<name>A0A6A6XSK3_9PLEO</name>
<dbReference type="PANTHER" id="PTHR24305">
    <property type="entry name" value="CYTOCHROME P450"/>
    <property type="match status" value="1"/>
</dbReference>
<evidence type="ECO:0000313" key="9">
    <source>
        <dbReference type="EMBL" id="KAF2799379.1"/>
    </source>
</evidence>
<keyword evidence="8" id="KW-0812">Transmembrane</keyword>
<evidence type="ECO:0000256" key="6">
    <source>
        <dbReference type="PIRSR" id="PIRSR602401-1"/>
    </source>
</evidence>
<dbReference type="InterPro" id="IPR050121">
    <property type="entry name" value="Cytochrome_P450_monoxygenase"/>
</dbReference>
<accession>A0A6A6XSK3</accession>
<keyword evidence="4 6" id="KW-0479">Metal-binding</keyword>
<dbReference type="GO" id="GO:0020037">
    <property type="term" value="F:heme binding"/>
    <property type="evidence" value="ECO:0007669"/>
    <property type="project" value="InterPro"/>
</dbReference>
<dbReference type="EMBL" id="MU001765">
    <property type="protein sequence ID" value="KAF2799379.1"/>
    <property type="molecule type" value="Genomic_DNA"/>
</dbReference>
<dbReference type="InterPro" id="IPR036396">
    <property type="entry name" value="Cyt_P450_sf"/>
</dbReference>
<keyword evidence="7" id="KW-0560">Oxidoreductase</keyword>
<dbReference type="PROSITE" id="PS00086">
    <property type="entry name" value="CYTOCHROME_P450"/>
    <property type="match status" value="1"/>
</dbReference>
<evidence type="ECO:0000256" key="2">
    <source>
        <dbReference type="ARBA" id="ARBA00010617"/>
    </source>
</evidence>
<dbReference type="InterPro" id="IPR002401">
    <property type="entry name" value="Cyt_P450_E_grp-I"/>
</dbReference>
<dbReference type="InterPro" id="IPR001128">
    <property type="entry name" value="Cyt_P450"/>
</dbReference>
<feature type="binding site" description="axial binding residue" evidence="6">
    <location>
        <position position="447"/>
    </location>
    <ligand>
        <name>heme</name>
        <dbReference type="ChEBI" id="CHEBI:30413"/>
    </ligand>
    <ligandPart>
        <name>Fe</name>
        <dbReference type="ChEBI" id="CHEBI:18248"/>
    </ligandPart>
</feature>
<dbReference type="GO" id="GO:0005506">
    <property type="term" value="F:iron ion binding"/>
    <property type="evidence" value="ECO:0007669"/>
    <property type="project" value="InterPro"/>
</dbReference>
<keyword evidence="10" id="KW-1185">Reference proteome</keyword>
<keyword evidence="5 6" id="KW-0408">Iron</keyword>
<comment type="similarity">
    <text evidence="2 7">Belongs to the cytochrome P450 family.</text>
</comment>
<keyword evidence="8" id="KW-1133">Transmembrane helix</keyword>
<sequence>MLIMFKFEHIETVQWTKFLFIFVFSWILYVLARAIYNISLHPLNSYPGPIFARATPLPMVWHLLCRDQVDWLMKCHKTYGNVVRVAPGELSYITSEAWRDIYSQDSLSAGRKWEGLYRRDNPQFQSMQGADDQTHIELRRIFNPAFAEKNLRDQEPMFKRIANQAIDRIKRCQKESPTEGIDMTRFFLYVTCDIIGDFTLAQPFGMLESMQYLGWMSAQGDNLSATLFLSSSAYLTLLKPLASLFVWVFRENFNAPLLFATEQVKMRMKREAPGQGSDIWAWTFRENKFDRKLTPREMYTNAMLFFLAGTETSAASLTSLLWYLHINPTVSSTLTHEIRNAFTSLDEITLQRCSELPYMQACIEEVLRLDGPVKIGLPRVTPPKGMVIDGNFVPGETVVYVAMHSANLSARNFQHPEKFIPERWMSDDYASDKKGARQPFSLGARNCLGKSFAYHEMRLLIATLLFSFDIKVRKESEAWGMNVTPNILTEKRPLWVDFMARN</sequence>
<evidence type="ECO:0000256" key="7">
    <source>
        <dbReference type="RuleBase" id="RU000461"/>
    </source>
</evidence>
<reference evidence="9" key="1">
    <citation type="journal article" date="2020" name="Stud. Mycol.">
        <title>101 Dothideomycetes genomes: a test case for predicting lifestyles and emergence of pathogens.</title>
        <authorList>
            <person name="Haridas S."/>
            <person name="Albert R."/>
            <person name="Binder M."/>
            <person name="Bloem J."/>
            <person name="Labutti K."/>
            <person name="Salamov A."/>
            <person name="Andreopoulos B."/>
            <person name="Baker S."/>
            <person name="Barry K."/>
            <person name="Bills G."/>
            <person name="Bluhm B."/>
            <person name="Cannon C."/>
            <person name="Castanera R."/>
            <person name="Culley D."/>
            <person name="Daum C."/>
            <person name="Ezra D."/>
            <person name="Gonzalez J."/>
            <person name="Henrissat B."/>
            <person name="Kuo A."/>
            <person name="Liang C."/>
            <person name="Lipzen A."/>
            <person name="Lutzoni F."/>
            <person name="Magnuson J."/>
            <person name="Mondo S."/>
            <person name="Nolan M."/>
            <person name="Ohm R."/>
            <person name="Pangilinan J."/>
            <person name="Park H.-J."/>
            <person name="Ramirez L."/>
            <person name="Alfaro M."/>
            <person name="Sun H."/>
            <person name="Tritt A."/>
            <person name="Yoshinaga Y."/>
            <person name="Zwiers L.-H."/>
            <person name="Turgeon B."/>
            <person name="Goodwin S."/>
            <person name="Spatafora J."/>
            <person name="Crous P."/>
            <person name="Grigoriev I."/>
        </authorList>
    </citation>
    <scope>NUCLEOTIDE SEQUENCE</scope>
    <source>
        <strain evidence="9">CBS 109.77</strain>
    </source>
</reference>
<feature type="transmembrane region" description="Helical" evidence="8">
    <location>
        <begin position="15"/>
        <end position="36"/>
    </location>
</feature>
<dbReference type="AlphaFoldDB" id="A0A6A6XSK3"/>
<dbReference type="InterPro" id="IPR017972">
    <property type="entry name" value="Cyt_P450_CS"/>
</dbReference>
<organism evidence="9 10">
    <name type="scientific">Melanomma pulvis-pyrius CBS 109.77</name>
    <dbReference type="NCBI Taxonomy" id="1314802"/>
    <lineage>
        <taxon>Eukaryota</taxon>
        <taxon>Fungi</taxon>
        <taxon>Dikarya</taxon>
        <taxon>Ascomycota</taxon>
        <taxon>Pezizomycotina</taxon>
        <taxon>Dothideomycetes</taxon>
        <taxon>Pleosporomycetidae</taxon>
        <taxon>Pleosporales</taxon>
        <taxon>Melanommataceae</taxon>
        <taxon>Melanomma</taxon>
    </lineage>
</organism>
<evidence type="ECO:0000313" key="10">
    <source>
        <dbReference type="Proteomes" id="UP000799757"/>
    </source>
</evidence>
<dbReference type="GO" id="GO:0016705">
    <property type="term" value="F:oxidoreductase activity, acting on paired donors, with incorporation or reduction of molecular oxygen"/>
    <property type="evidence" value="ECO:0007669"/>
    <property type="project" value="InterPro"/>
</dbReference>
<evidence type="ECO:0000256" key="8">
    <source>
        <dbReference type="SAM" id="Phobius"/>
    </source>
</evidence>
<evidence type="ECO:0000256" key="5">
    <source>
        <dbReference type="ARBA" id="ARBA00023004"/>
    </source>
</evidence>
<dbReference type="Gene3D" id="1.10.630.10">
    <property type="entry name" value="Cytochrome P450"/>
    <property type="match status" value="1"/>
</dbReference>
<proteinExistence type="inferred from homology"/>
<keyword evidence="7" id="KW-0503">Monooxygenase</keyword>
<evidence type="ECO:0000256" key="1">
    <source>
        <dbReference type="ARBA" id="ARBA00001971"/>
    </source>
</evidence>
<protein>
    <submittedName>
        <fullName evidence="9">Cytochrome P450</fullName>
    </submittedName>
</protein>
<evidence type="ECO:0000256" key="3">
    <source>
        <dbReference type="ARBA" id="ARBA00022617"/>
    </source>
</evidence>
<dbReference type="Proteomes" id="UP000799757">
    <property type="component" value="Unassembled WGS sequence"/>
</dbReference>
<gene>
    <name evidence="9" type="ORF">K505DRAFT_294694</name>
</gene>
<dbReference type="SUPFAM" id="SSF48264">
    <property type="entry name" value="Cytochrome P450"/>
    <property type="match status" value="1"/>
</dbReference>
<comment type="cofactor">
    <cofactor evidence="1 6">
        <name>heme</name>
        <dbReference type="ChEBI" id="CHEBI:30413"/>
    </cofactor>
</comment>
<keyword evidence="8" id="KW-0472">Membrane</keyword>